<dbReference type="PROSITE" id="PS51257">
    <property type="entry name" value="PROKAR_LIPOPROTEIN"/>
    <property type="match status" value="1"/>
</dbReference>
<comment type="caution">
    <text evidence="2">The sequence shown here is derived from an EMBL/GenBank/DDBJ whole genome shotgun (WGS) entry which is preliminary data.</text>
</comment>
<dbReference type="GO" id="GO:0006974">
    <property type="term" value="P:DNA damage response"/>
    <property type="evidence" value="ECO:0007669"/>
    <property type="project" value="TreeGrafter"/>
</dbReference>
<evidence type="ECO:0000256" key="1">
    <source>
        <dbReference type="SAM" id="SignalP"/>
    </source>
</evidence>
<feature type="signal peptide" evidence="1">
    <location>
        <begin position="1"/>
        <end position="22"/>
    </location>
</feature>
<name>A0A347ZNF7_9CHLR</name>
<dbReference type="Pfam" id="PF04402">
    <property type="entry name" value="SIMPL"/>
    <property type="match status" value="1"/>
</dbReference>
<dbReference type="RefSeq" id="WP_116225095.1">
    <property type="nucleotide sequence ID" value="NZ_AP018437.1"/>
</dbReference>
<protein>
    <recommendedName>
        <fullName evidence="4">SIMPL domain-containing protein</fullName>
    </recommendedName>
</protein>
<dbReference type="PANTHER" id="PTHR34387">
    <property type="entry name" value="SLR1258 PROTEIN"/>
    <property type="match status" value="1"/>
</dbReference>
<dbReference type="PANTHER" id="PTHR34387:SF1">
    <property type="entry name" value="PERIPLASMIC IMMUNOGENIC PROTEIN"/>
    <property type="match status" value="1"/>
</dbReference>
<sequence length="243" mass="25320">MNKKTSLMITALVLLLGLAACAPTAQVSSNAQGITPQMSVTGSGVVYVVPDIAYINVGVRSQGDTVADAMSANNEQAQAIKDTLVGQGVDEMDIQTSSFNVYPQSDYDYQGVITRTYFSVENNVYVTVRNLDKLGAILDAVAASGANTIYGINFDVVDKTEAQTSARQLAVDSAKTQAQELADAAGVTLGEIQFISSSYSYPNIYSGYGMGGGGAAYAMSDSVPIASGQITVSADVTITFGIK</sequence>
<proteinExistence type="predicted"/>
<organism evidence="2 3">
    <name type="scientific">Pelolinea submarina</name>
    <dbReference type="NCBI Taxonomy" id="913107"/>
    <lineage>
        <taxon>Bacteria</taxon>
        <taxon>Bacillati</taxon>
        <taxon>Chloroflexota</taxon>
        <taxon>Anaerolineae</taxon>
        <taxon>Anaerolineales</taxon>
        <taxon>Anaerolineaceae</taxon>
        <taxon>Pelolinea</taxon>
    </lineage>
</organism>
<keyword evidence="3" id="KW-1185">Reference proteome</keyword>
<keyword evidence="1" id="KW-0732">Signal</keyword>
<dbReference type="InterPro" id="IPR007497">
    <property type="entry name" value="SIMPL/DUF541"/>
</dbReference>
<dbReference type="AlphaFoldDB" id="A0A347ZNF7"/>
<dbReference type="Gene3D" id="3.30.70.2970">
    <property type="entry name" value="Protein of unknown function (DUF541), domain 2"/>
    <property type="match status" value="1"/>
</dbReference>
<evidence type="ECO:0008006" key="4">
    <source>
        <dbReference type="Google" id="ProtNLM"/>
    </source>
</evidence>
<dbReference type="Proteomes" id="UP000256388">
    <property type="component" value="Unassembled WGS sequence"/>
</dbReference>
<feature type="chain" id="PRO_5030063542" description="SIMPL domain-containing protein" evidence="1">
    <location>
        <begin position="23"/>
        <end position="243"/>
    </location>
</feature>
<dbReference type="EMBL" id="QUMS01000002">
    <property type="protein sequence ID" value="REG08440.1"/>
    <property type="molecule type" value="Genomic_DNA"/>
</dbReference>
<evidence type="ECO:0000313" key="3">
    <source>
        <dbReference type="Proteomes" id="UP000256388"/>
    </source>
</evidence>
<dbReference type="Gene3D" id="3.30.110.170">
    <property type="entry name" value="Protein of unknown function (DUF541), domain 1"/>
    <property type="match status" value="1"/>
</dbReference>
<gene>
    <name evidence="2" type="ORF">DFR64_1807</name>
</gene>
<evidence type="ECO:0000313" key="2">
    <source>
        <dbReference type="EMBL" id="REG08440.1"/>
    </source>
</evidence>
<dbReference type="InterPro" id="IPR052022">
    <property type="entry name" value="26kDa_periplasmic_antigen"/>
</dbReference>
<dbReference type="OrthoDB" id="9785192at2"/>
<reference evidence="2 3" key="1">
    <citation type="submission" date="2018-08" db="EMBL/GenBank/DDBJ databases">
        <title>Genomic Encyclopedia of Type Strains, Phase IV (KMG-IV): sequencing the most valuable type-strain genomes for metagenomic binning, comparative biology and taxonomic classification.</title>
        <authorList>
            <person name="Goeker M."/>
        </authorList>
    </citation>
    <scope>NUCLEOTIDE SEQUENCE [LARGE SCALE GENOMIC DNA]</scope>
    <source>
        <strain evidence="2 3">DSM 23923</strain>
    </source>
</reference>
<accession>A0A347ZNF7</accession>